<accession>A0A0M7A0P3</accession>
<dbReference type="STRING" id="311410.LA5095_04877"/>
<comment type="cofactor">
    <cofactor evidence="1">
        <name>Mn(2+)</name>
        <dbReference type="ChEBI" id="CHEBI:29035"/>
    </cofactor>
</comment>
<dbReference type="NCBIfam" id="NF001938">
    <property type="entry name" value="PRK00714.1-5"/>
    <property type="match status" value="1"/>
</dbReference>
<dbReference type="Pfam" id="PF00293">
    <property type="entry name" value="NUDIX"/>
    <property type="match status" value="1"/>
</dbReference>
<evidence type="ECO:0000259" key="4">
    <source>
        <dbReference type="PROSITE" id="PS51462"/>
    </source>
</evidence>
<dbReference type="GeneID" id="97669263"/>
<dbReference type="GO" id="GO:0008893">
    <property type="term" value="F:guanosine-3',5'-bis(diphosphate) 3'-diphosphatase activity"/>
    <property type="evidence" value="ECO:0007669"/>
    <property type="project" value="TreeGrafter"/>
</dbReference>
<evidence type="ECO:0000256" key="3">
    <source>
        <dbReference type="HAMAP-Rule" id="MF_00298"/>
    </source>
</evidence>
<evidence type="ECO:0000313" key="6">
    <source>
        <dbReference type="Proteomes" id="UP000049983"/>
    </source>
</evidence>
<comment type="cofactor">
    <cofactor evidence="3">
        <name>a divalent metal cation</name>
        <dbReference type="ChEBI" id="CHEBI:60240"/>
    </cofactor>
</comment>
<protein>
    <recommendedName>
        <fullName evidence="3">RNA pyrophosphohydrolase</fullName>
        <ecNumber evidence="3">3.6.1.-</ecNumber>
    </recommendedName>
    <alternativeName>
        <fullName evidence="3">(Di)nucleoside polyphosphate hydrolase</fullName>
    </alternativeName>
</protein>
<feature type="short sequence motif" description="Nudix box" evidence="3">
    <location>
        <begin position="57"/>
        <end position="78"/>
    </location>
</feature>
<dbReference type="PROSITE" id="PS51462">
    <property type="entry name" value="NUDIX"/>
    <property type="match status" value="1"/>
</dbReference>
<dbReference type="EMBL" id="CXWC01000003">
    <property type="protein sequence ID" value="CTQ68565.1"/>
    <property type="molecule type" value="Genomic_DNA"/>
</dbReference>
<dbReference type="PANTHER" id="PTHR11839">
    <property type="entry name" value="UDP/ADP-SUGAR PYROPHOSPHATASE"/>
    <property type="match status" value="1"/>
</dbReference>
<reference evidence="6" key="1">
    <citation type="submission" date="2015-07" db="EMBL/GenBank/DDBJ databases">
        <authorList>
            <person name="Rodrigo-Torres Lidia"/>
            <person name="Arahal R.David."/>
        </authorList>
    </citation>
    <scope>NUCLEOTIDE SEQUENCE [LARGE SCALE GENOMIC DNA]</scope>
    <source>
        <strain evidence="6">CECT 5096</strain>
    </source>
</reference>
<dbReference type="InterPro" id="IPR022927">
    <property type="entry name" value="RppH"/>
</dbReference>
<dbReference type="GO" id="GO:0034432">
    <property type="term" value="F:bis(5'-adenosyl)-pentaphosphatase activity"/>
    <property type="evidence" value="ECO:0007669"/>
    <property type="project" value="TreeGrafter"/>
</dbReference>
<dbReference type="RefSeq" id="WP_055119675.1">
    <property type="nucleotide sequence ID" value="NZ_CXWA01000007.1"/>
</dbReference>
<name>A0A0M7A0P3_9HYPH</name>
<dbReference type="PANTHER" id="PTHR11839:SF22">
    <property type="entry name" value="NUDIX HYDROLASE 26, CHLOROPLASTIC"/>
    <property type="match status" value="1"/>
</dbReference>
<dbReference type="InterPro" id="IPR000086">
    <property type="entry name" value="NUDIX_hydrolase_dom"/>
</dbReference>
<keyword evidence="6" id="KW-1185">Reference proteome</keyword>
<evidence type="ECO:0000256" key="1">
    <source>
        <dbReference type="ARBA" id="ARBA00001936"/>
    </source>
</evidence>
<dbReference type="EC" id="3.6.1.-" evidence="3"/>
<dbReference type="CDD" id="cd03671">
    <property type="entry name" value="NUDIX_Ap4A_hydrolase_plant_like"/>
    <property type="match status" value="1"/>
</dbReference>
<dbReference type="GO" id="GO:0006753">
    <property type="term" value="P:nucleoside phosphate metabolic process"/>
    <property type="evidence" value="ECO:0007669"/>
    <property type="project" value="TreeGrafter"/>
</dbReference>
<dbReference type="Proteomes" id="UP000049983">
    <property type="component" value="Unassembled WGS sequence"/>
</dbReference>
<dbReference type="InterPro" id="IPR020476">
    <property type="entry name" value="Nudix_hydrolase"/>
</dbReference>
<dbReference type="AlphaFoldDB" id="A0A0M7A0P3"/>
<dbReference type="GO" id="GO:0019693">
    <property type="term" value="P:ribose phosphate metabolic process"/>
    <property type="evidence" value="ECO:0007669"/>
    <property type="project" value="TreeGrafter"/>
</dbReference>
<dbReference type="SUPFAM" id="SSF55811">
    <property type="entry name" value="Nudix"/>
    <property type="match status" value="1"/>
</dbReference>
<organism evidence="5 6">
    <name type="scientific">Roseibium album</name>
    <dbReference type="NCBI Taxonomy" id="311410"/>
    <lineage>
        <taxon>Bacteria</taxon>
        <taxon>Pseudomonadati</taxon>
        <taxon>Pseudomonadota</taxon>
        <taxon>Alphaproteobacteria</taxon>
        <taxon>Hyphomicrobiales</taxon>
        <taxon>Stappiaceae</taxon>
        <taxon>Roseibium</taxon>
    </lineage>
</organism>
<feature type="domain" description="Nudix hydrolase" evidence="4">
    <location>
        <begin position="18"/>
        <end position="169"/>
    </location>
</feature>
<dbReference type="HAMAP" id="MF_00298">
    <property type="entry name" value="Nudix_RppH"/>
    <property type="match status" value="1"/>
</dbReference>
<gene>
    <name evidence="3 5" type="primary">rppH</name>
    <name evidence="3" type="synonym">nudH</name>
    <name evidence="5" type="ORF">LA5096_01856</name>
</gene>
<dbReference type="PRINTS" id="PR00502">
    <property type="entry name" value="NUDIXFAMILY"/>
</dbReference>
<evidence type="ECO:0000256" key="2">
    <source>
        <dbReference type="ARBA" id="ARBA00022801"/>
    </source>
</evidence>
<comment type="function">
    <text evidence="3">Accelerates the degradation of transcripts by removing pyrophosphate from the 5'-end of triphosphorylated RNA, leading to a more labile monophosphorylated state that can stimulate subsequent ribonuclease cleavage.</text>
</comment>
<evidence type="ECO:0000313" key="5">
    <source>
        <dbReference type="EMBL" id="CTQ68565.1"/>
    </source>
</evidence>
<proteinExistence type="inferred from homology"/>
<keyword evidence="2 3" id="KW-0378">Hydrolase</keyword>
<dbReference type="Gene3D" id="3.90.79.10">
    <property type="entry name" value="Nucleoside Triphosphate Pyrophosphohydrolase"/>
    <property type="match status" value="1"/>
</dbReference>
<comment type="similarity">
    <text evidence="3">Belongs to the Nudix hydrolase family. RppH subfamily.</text>
</comment>
<sequence>MTKLALGPGFPEPSEGLPYRPCVGIMLINRDGMVWIGSRDDGGSSSNYEFSWQMPQGGIDKGESPEQAARRELYEETSVRSVTLLEEAPEWFAYDYPEEVVRKSRRGKHRGQAQRWLAYRFEGENEEINILEPPEGHKAEFGAWRWEHADRLASLIVPFKRPVYERVVDAFSHLTA</sequence>
<dbReference type="InterPro" id="IPR015797">
    <property type="entry name" value="NUDIX_hydrolase-like_dom_sf"/>
</dbReference>